<sequence length="304" mass="34695">MSSPGFINIVLRTFEDLLAVHVHPDLIRHIGGIRPYLAGTSKALPSEPLTRKARNAVATLLSSTELVSFSLGIGLWLSLSARKPQSPVDNEIHCAKVVHSATTGAIACKESEITFVMYCMAKEFLDSVQCHSPQTTSIMNFFRYCLPVERLSQKPTWELHRYTKLRFRRIGHDEALLREFPALVGTWLFLCDINLFVEMVPREEADLLDLDFQRTFENFEKIFFALAKMTHLRLQQAEEAEEWVTKLCVLHFKSYIANQHLLMLVQGSVTHSKFLNSLADLRNSLDQMVNGMESELEQSMYSID</sequence>
<reference evidence="1 2" key="1">
    <citation type="submission" date="2019-04" db="EMBL/GenBank/DDBJ databases">
        <title>Fungal friends and foes A comparative genomics study of 23 Aspergillus species from section Flavi.</title>
        <authorList>
            <consortium name="DOE Joint Genome Institute"/>
            <person name="Kjaerbolling I."/>
            <person name="Vesth T.C."/>
            <person name="Frisvad J.C."/>
            <person name="Nybo J.L."/>
            <person name="Theobald S."/>
            <person name="Kildgaard S."/>
            <person name="Petersen T.I."/>
            <person name="Kuo A."/>
            <person name="Sato A."/>
            <person name="Lyhne E.K."/>
            <person name="Kogle M.E."/>
            <person name="Wiebenga A."/>
            <person name="Kun R.S."/>
            <person name="Lubbers R.J."/>
            <person name="Makela M.R."/>
            <person name="Barry K."/>
            <person name="Chovatia M."/>
            <person name="Clum A."/>
            <person name="Daum C."/>
            <person name="Haridas S."/>
            <person name="He G."/>
            <person name="LaButti K."/>
            <person name="Lipzen A."/>
            <person name="Mondo S."/>
            <person name="Pangilinan J."/>
            <person name="Riley R."/>
            <person name="Salamov A."/>
            <person name="Simmons B.A."/>
            <person name="Magnuson J.K."/>
            <person name="Henrissat B."/>
            <person name="Mortensen U.H."/>
            <person name="Larsen T.O."/>
            <person name="De vries R.P."/>
            <person name="Grigoriev I.V."/>
            <person name="Machida M."/>
            <person name="Baker S.E."/>
            <person name="Andersen M.R."/>
        </authorList>
    </citation>
    <scope>NUCLEOTIDE SEQUENCE [LARGE SCALE GENOMIC DNA]</scope>
    <source>
        <strain evidence="1 2">CBS 126849</strain>
    </source>
</reference>
<evidence type="ECO:0000313" key="1">
    <source>
        <dbReference type="EMBL" id="KAB8213774.1"/>
    </source>
</evidence>
<dbReference type="AlphaFoldDB" id="A0A5N6EAF0"/>
<name>A0A5N6EAF0_9EURO</name>
<proteinExistence type="predicted"/>
<accession>A0A5N6EAF0</accession>
<evidence type="ECO:0000313" key="2">
    <source>
        <dbReference type="Proteomes" id="UP000326799"/>
    </source>
</evidence>
<protein>
    <submittedName>
        <fullName evidence="1">Uncharacterized protein</fullName>
    </submittedName>
</protein>
<dbReference type="Proteomes" id="UP000326799">
    <property type="component" value="Unassembled WGS sequence"/>
</dbReference>
<dbReference type="EMBL" id="ML733574">
    <property type="protein sequence ID" value="KAB8213774.1"/>
    <property type="molecule type" value="Genomic_DNA"/>
</dbReference>
<gene>
    <name evidence="1" type="ORF">BDV33DRAFT_209886</name>
</gene>
<keyword evidence="2" id="KW-1185">Reference proteome</keyword>
<organism evidence="1 2">
    <name type="scientific">Aspergillus novoparasiticus</name>
    <dbReference type="NCBI Taxonomy" id="986946"/>
    <lineage>
        <taxon>Eukaryota</taxon>
        <taxon>Fungi</taxon>
        <taxon>Dikarya</taxon>
        <taxon>Ascomycota</taxon>
        <taxon>Pezizomycotina</taxon>
        <taxon>Eurotiomycetes</taxon>
        <taxon>Eurotiomycetidae</taxon>
        <taxon>Eurotiales</taxon>
        <taxon>Aspergillaceae</taxon>
        <taxon>Aspergillus</taxon>
        <taxon>Aspergillus subgen. Circumdati</taxon>
    </lineage>
</organism>